<feature type="domain" description="Thiolase N-terminal" evidence="1">
    <location>
        <begin position="2"/>
        <end position="101"/>
    </location>
</feature>
<dbReference type="Proteomes" id="UP001500842">
    <property type="component" value="Unassembled WGS sequence"/>
</dbReference>
<gene>
    <name evidence="3" type="ORF">GCM10009788_23630</name>
</gene>
<name>A0ABN2AGM9_9ACTN</name>
<sequence length="363" mass="38426">MVSEAVDGAIHDADIQPAEIEAAFVGNAVEGLMTGQESIRGQVVLRSSRLGPVPVVNLENACASGSTALHVAWNSIRSGEYDCVLVVGYEKLVDEDKTKSFRAFDASMDLVEAATNYPERSPDRSVFMDHYAESGSGGLDPLTLARISSKSHRHGSLNPRAQFGTAYTPEEVLASRQVVGPLHLYMCAPMSDGAAAVVLVSDRWLSRTPRRAVKILASVLNSGRADDESLQRAPERACARAYNAAGVGPEDLSLIELHDATAVGEFELYSQIGLCSPGEEDRMVAEGEVGLGGRCPVNTSGGLTSRGHPIGATGVAQAVEAFDQLIGRCGPRQVENARFALTQNVGGWLGTDVACSTAHLFSN</sequence>
<dbReference type="Pfam" id="PF00108">
    <property type="entry name" value="Thiolase_N"/>
    <property type="match status" value="1"/>
</dbReference>
<organism evidence="3 4">
    <name type="scientific">Nocardioides humi</name>
    <dbReference type="NCBI Taxonomy" id="449461"/>
    <lineage>
        <taxon>Bacteria</taxon>
        <taxon>Bacillati</taxon>
        <taxon>Actinomycetota</taxon>
        <taxon>Actinomycetes</taxon>
        <taxon>Propionibacteriales</taxon>
        <taxon>Nocardioidaceae</taxon>
        <taxon>Nocardioides</taxon>
    </lineage>
</organism>
<dbReference type="EMBL" id="BAAAOR010000017">
    <property type="protein sequence ID" value="GAA1518898.1"/>
    <property type="molecule type" value="Genomic_DNA"/>
</dbReference>
<protein>
    <submittedName>
        <fullName evidence="3">Thiolase family protein</fullName>
    </submittedName>
</protein>
<dbReference type="Gene3D" id="3.40.47.10">
    <property type="match status" value="1"/>
</dbReference>
<dbReference type="PIRSF" id="PIRSF000429">
    <property type="entry name" value="Ac-CoA_Ac_transf"/>
    <property type="match status" value="1"/>
</dbReference>
<evidence type="ECO:0000259" key="1">
    <source>
        <dbReference type="Pfam" id="PF00108"/>
    </source>
</evidence>
<dbReference type="PANTHER" id="PTHR42870:SF1">
    <property type="entry name" value="NON-SPECIFIC LIPID-TRANSFER PROTEIN-LIKE 2"/>
    <property type="match status" value="1"/>
</dbReference>
<dbReference type="InterPro" id="IPR002155">
    <property type="entry name" value="Thiolase"/>
</dbReference>
<feature type="domain" description="Thiolase C-terminal" evidence="2">
    <location>
        <begin position="231"/>
        <end position="352"/>
    </location>
</feature>
<dbReference type="InterPro" id="IPR020616">
    <property type="entry name" value="Thiolase_N"/>
</dbReference>
<evidence type="ECO:0000259" key="2">
    <source>
        <dbReference type="Pfam" id="PF22691"/>
    </source>
</evidence>
<proteinExistence type="predicted"/>
<evidence type="ECO:0000313" key="4">
    <source>
        <dbReference type="Proteomes" id="UP001500842"/>
    </source>
</evidence>
<dbReference type="InterPro" id="IPR016039">
    <property type="entry name" value="Thiolase-like"/>
</dbReference>
<keyword evidence="4" id="KW-1185">Reference proteome</keyword>
<accession>A0ABN2AGM9</accession>
<dbReference type="PANTHER" id="PTHR42870">
    <property type="entry name" value="ACETYL-COA C-ACETYLTRANSFERASE"/>
    <property type="match status" value="1"/>
</dbReference>
<dbReference type="CDD" id="cd00829">
    <property type="entry name" value="SCP-x_thiolase"/>
    <property type="match status" value="1"/>
</dbReference>
<dbReference type="Pfam" id="PF22691">
    <property type="entry name" value="Thiolase_C_1"/>
    <property type="match status" value="1"/>
</dbReference>
<evidence type="ECO:0000313" key="3">
    <source>
        <dbReference type="EMBL" id="GAA1518898.1"/>
    </source>
</evidence>
<reference evidence="3 4" key="1">
    <citation type="journal article" date="2019" name="Int. J. Syst. Evol. Microbiol.">
        <title>The Global Catalogue of Microorganisms (GCM) 10K type strain sequencing project: providing services to taxonomists for standard genome sequencing and annotation.</title>
        <authorList>
            <consortium name="The Broad Institute Genomics Platform"/>
            <consortium name="The Broad Institute Genome Sequencing Center for Infectious Disease"/>
            <person name="Wu L."/>
            <person name="Ma J."/>
        </authorList>
    </citation>
    <scope>NUCLEOTIDE SEQUENCE [LARGE SCALE GENOMIC DNA]</scope>
    <source>
        <strain evidence="3 4">JCM 14942</strain>
    </source>
</reference>
<comment type="caution">
    <text evidence="3">The sequence shown here is derived from an EMBL/GenBank/DDBJ whole genome shotgun (WGS) entry which is preliminary data.</text>
</comment>
<dbReference type="SUPFAM" id="SSF53901">
    <property type="entry name" value="Thiolase-like"/>
    <property type="match status" value="1"/>
</dbReference>
<dbReference type="InterPro" id="IPR055140">
    <property type="entry name" value="Thiolase_C_2"/>
</dbReference>